<organism evidence="2">
    <name type="scientific">marine sediment metagenome</name>
    <dbReference type="NCBI Taxonomy" id="412755"/>
    <lineage>
        <taxon>unclassified sequences</taxon>
        <taxon>metagenomes</taxon>
        <taxon>ecological metagenomes</taxon>
    </lineage>
</organism>
<name>X1E5M8_9ZZZZ</name>
<gene>
    <name evidence="2" type="ORF">S03H2_10133</name>
</gene>
<feature type="compositionally biased region" description="Low complexity" evidence="1">
    <location>
        <begin position="23"/>
        <end position="33"/>
    </location>
</feature>
<feature type="non-terminal residue" evidence="2">
    <location>
        <position position="1"/>
    </location>
</feature>
<dbReference type="EMBL" id="BARU01005233">
    <property type="protein sequence ID" value="GAH28566.1"/>
    <property type="molecule type" value="Genomic_DNA"/>
</dbReference>
<comment type="caution">
    <text evidence="2">The sequence shown here is derived from an EMBL/GenBank/DDBJ whole genome shotgun (WGS) entry which is preliminary data.</text>
</comment>
<evidence type="ECO:0000256" key="1">
    <source>
        <dbReference type="SAM" id="MobiDB-lite"/>
    </source>
</evidence>
<proteinExistence type="predicted"/>
<feature type="region of interest" description="Disordered" evidence="1">
    <location>
        <begin position="1"/>
        <end position="41"/>
    </location>
</feature>
<evidence type="ECO:0000313" key="2">
    <source>
        <dbReference type="EMBL" id="GAH28566.1"/>
    </source>
</evidence>
<accession>X1E5M8</accession>
<dbReference type="AlphaFoldDB" id="X1E5M8"/>
<sequence length="41" mass="3971">GATREKASQMTEASPKAEGCSLGATAGQQTTGETGSGENGN</sequence>
<protein>
    <submittedName>
        <fullName evidence="2">Uncharacterized protein</fullName>
    </submittedName>
</protein>
<reference evidence="2" key="1">
    <citation type="journal article" date="2014" name="Front. Microbiol.">
        <title>High frequency of phylogenetically diverse reductive dehalogenase-homologous genes in deep subseafloor sedimentary metagenomes.</title>
        <authorList>
            <person name="Kawai M."/>
            <person name="Futagami T."/>
            <person name="Toyoda A."/>
            <person name="Takaki Y."/>
            <person name="Nishi S."/>
            <person name="Hori S."/>
            <person name="Arai W."/>
            <person name="Tsubouchi T."/>
            <person name="Morono Y."/>
            <person name="Uchiyama I."/>
            <person name="Ito T."/>
            <person name="Fujiyama A."/>
            <person name="Inagaki F."/>
            <person name="Takami H."/>
        </authorList>
    </citation>
    <scope>NUCLEOTIDE SEQUENCE</scope>
    <source>
        <strain evidence="2">Expedition CK06-06</strain>
    </source>
</reference>